<dbReference type="OrthoDB" id="5186357at2"/>
<keyword evidence="3" id="KW-1185">Reference proteome</keyword>
<feature type="region of interest" description="Disordered" evidence="1">
    <location>
        <begin position="128"/>
        <end position="147"/>
    </location>
</feature>
<organism evidence="2 3">
    <name type="scientific">Modestobacter caceresii</name>
    <dbReference type="NCBI Taxonomy" id="1522368"/>
    <lineage>
        <taxon>Bacteria</taxon>
        <taxon>Bacillati</taxon>
        <taxon>Actinomycetota</taxon>
        <taxon>Actinomycetes</taxon>
        <taxon>Geodermatophilales</taxon>
        <taxon>Geodermatophilaceae</taxon>
        <taxon>Modestobacter</taxon>
    </lineage>
</organism>
<dbReference type="RefSeq" id="WP_036335537.1">
    <property type="nucleotide sequence ID" value="NZ_JPMX01000040.1"/>
</dbReference>
<sequence length="147" mass="15980">MPSHAQDPLPVDASPAVDPGDQRRLSATGSTDACDPDRQADRRQACEALVAAYRGNTHRLLTDLADHLSASVAYVDRPTIEAHLERPLSDTEWSASASQMTGMAFDEHIGDAGTIRTDWIEDVLLRAGVPGRPRTVTSPSSPPRRRR</sequence>
<proteinExistence type="predicted"/>
<evidence type="ECO:0000313" key="3">
    <source>
        <dbReference type="Proteomes" id="UP000029713"/>
    </source>
</evidence>
<evidence type="ECO:0000256" key="1">
    <source>
        <dbReference type="SAM" id="MobiDB-lite"/>
    </source>
</evidence>
<accession>A0A098Y8R2</accession>
<evidence type="ECO:0000313" key="2">
    <source>
        <dbReference type="EMBL" id="KGH46832.1"/>
    </source>
</evidence>
<dbReference type="Proteomes" id="UP000029713">
    <property type="component" value="Unassembled WGS sequence"/>
</dbReference>
<dbReference type="STRING" id="1522368.IN07_10360"/>
<protein>
    <submittedName>
        <fullName evidence="2">Uncharacterized protein</fullName>
    </submittedName>
</protein>
<reference evidence="2 3" key="1">
    <citation type="submission" date="2014-07" db="EMBL/GenBank/DDBJ databases">
        <title>Biosystematic studies on Modestobacter strains isolated from extreme hyper-arid desert soil and from historic building.</title>
        <authorList>
            <person name="Bukarasam K."/>
            <person name="Bull A."/>
            <person name="Girard G."/>
            <person name="van Wezel G."/>
            <person name="Goodfellow M."/>
        </authorList>
    </citation>
    <scope>NUCLEOTIDE SEQUENCE [LARGE SCALE GENOMIC DNA]</scope>
    <source>
        <strain evidence="2 3">KNN45-2b</strain>
    </source>
</reference>
<feature type="region of interest" description="Disordered" evidence="1">
    <location>
        <begin position="1"/>
        <end position="40"/>
    </location>
</feature>
<comment type="caution">
    <text evidence="2">The sequence shown here is derived from an EMBL/GenBank/DDBJ whole genome shotgun (WGS) entry which is preliminary data.</text>
</comment>
<dbReference type="AlphaFoldDB" id="A0A098Y8R2"/>
<gene>
    <name evidence="2" type="ORF">IN07_10360</name>
</gene>
<name>A0A098Y8R2_9ACTN</name>
<dbReference type="EMBL" id="JPMX01000040">
    <property type="protein sequence ID" value="KGH46832.1"/>
    <property type="molecule type" value="Genomic_DNA"/>
</dbReference>